<evidence type="ECO:0000313" key="2">
    <source>
        <dbReference type="Proteomes" id="UP000183987"/>
    </source>
</evidence>
<dbReference type="InterPro" id="IPR008715">
    <property type="entry name" value="SAM-MeTfrase_NodS-like"/>
</dbReference>
<dbReference type="Gene3D" id="3.40.50.150">
    <property type="entry name" value="Vaccinia Virus protein VP39"/>
    <property type="match status" value="1"/>
</dbReference>
<name>A0A1M4WWT6_LOKAT</name>
<dbReference type="Pfam" id="PF05401">
    <property type="entry name" value="NodS"/>
    <property type="match status" value="1"/>
</dbReference>
<dbReference type="GO" id="GO:0008757">
    <property type="term" value="F:S-adenosylmethionine-dependent methyltransferase activity"/>
    <property type="evidence" value="ECO:0007669"/>
    <property type="project" value="InterPro"/>
</dbReference>
<dbReference type="STRING" id="366533.SAMN05444339_102262"/>
<gene>
    <name evidence="1" type="ORF">SAMN05444339_102262</name>
</gene>
<accession>A0A1M4WWT6</accession>
<dbReference type="GO" id="GO:0009312">
    <property type="term" value="P:oligosaccharide biosynthetic process"/>
    <property type="evidence" value="ECO:0007669"/>
    <property type="project" value="InterPro"/>
</dbReference>
<protein>
    <submittedName>
        <fullName evidence="1">Nodulation protein S (NodS)</fullName>
    </submittedName>
</protein>
<proteinExistence type="predicted"/>
<organism evidence="1 2">
    <name type="scientific">Loktanella atrilutea</name>
    <dbReference type="NCBI Taxonomy" id="366533"/>
    <lineage>
        <taxon>Bacteria</taxon>
        <taxon>Pseudomonadati</taxon>
        <taxon>Pseudomonadota</taxon>
        <taxon>Alphaproteobacteria</taxon>
        <taxon>Rhodobacterales</taxon>
        <taxon>Roseobacteraceae</taxon>
        <taxon>Loktanella</taxon>
    </lineage>
</organism>
<evidence type="ECO:0000313" key="1">
    <source>
        <dbReference type="EMBL" id="SHE85658.1"/>
    </source>
</evidence>
<sequence>MSSVLDHLETLYARTDDPWDFATSPYEQDKFKATRAALSRVRYRFGLEIGCGNGALARHLAPLCDRYTGIDAIARAVEAARRAVPDAHFQQGTYPCDLPLADADLMVLSEVLYFLTPAMIRQLAKEVLETAQGVEVVCVTYLGDTAQALQGLDTLAIFDKVVPLSPVVDTGRYRIDRGIVGPAAA</sequence>
<dbReference type="EMBL" id="FQUE01000002">
    <property type="protein sequence ID" value="SHE85658.1"/>
    <property type="molecule type" value="Genomic_DNA"/>
</dbReference>
<dbReference type="AlphaFoldDB" id="A0A1M4WWT6"/>
<dbReference type="InterPro" id="IPR029063">
    <property type="entry name" value="SAM-dependent_MTases_sf"/>
</dbReference>
<dbReference type="OrthoDB" id="116799at2"/>
<reference evidence="2" key="1">
    <citation type="submission" date="2016-11" db="EMBL/GenBank/DDBJ databases">
        <authorList>
            <person name="Varghese N."/>
            <person name="Submissions S."/>
        </authorList>
    </citation>
    <scope>NUCLEOTIDE SEQUENCE [LARGE SCALE GENOMIC DNA]</scope>
    <source>
        <strain evidence="2">DSM 29326</strain>
    </source>
</reference>
<dbReference type="SUPFAM" id="SSF53335">
    <property type="entry name" value="S-adenosyl-L-methionine-dependent methyltransferases"/>
    <property type="match status" value="1"/>
</dbReference>
<keyword evidence="2" id="KW-1185">Reference proteome</keyword>
<dbReference type="RefSeq" id="WP_072856399.1">
    <property type="nucleotide sequence ID" value="NZ_FQUE01000002.1"/>
</dbReference>
<dbReference type="Proteomes" id="UP000183987">
    <property type="component" value="Unassembled WGS sequence"/>
</dbReference>